<dbReference type="SUPFAM" id="SSF56672">
    <property type="entry name" value="DNA/RNA polymerases"/>
    <property type="match status" value="1"/>
</dbReference>
<feature type="region of interest" description="Disordered" evidence="3">
    <location>
        <begin position="177"/>
        <end position="217"/>
    </location>
</feature>
<proteinExistence type="inferred from homology"/>
<protein>
    <recommendedName>
        <fullName evidence="2">ribonuclease H</fullName>
        <ecNumber evidence="2">3.1.26.4</ecNumber>
    </recommendedName>
</protein>
<reference evidence="5" key="2">
    <citation type="submission" date="2025-09" db="UniProtKB">
        <authorList>
            <consortium name="Ensembl"/>
        </authorList>
    </citation>
    <scope>IDENTIFICATION</scope>
</reference>
<evidence type="ECO:0000259" key="4">
    <source>
        <dbReference type="PROSITE" id="PS50878"/>
    </source>
</evidence>
<evidence type="ECO:0000256" key="3">
    <source>
        <dbReference type="SAM" id="MobiDB-lite"/>
    </source>
</evidence>
<dbReference type="Proteomes" id="UP000694389">
    <property type="component" value="Unassembled WGS sequence"/>
</dbReference>
<dbReference type="PROSITE" id="PS00141">
    <property type="entry name" value="ASP_PROTEASE"/>
    <property type="match status" value="1"/>
</dbReference>
<dbReference type="Ensembl" id="ENSDLAT00005080431.1">
    <property type="protein sequence ID" value="ENSDLAP00005075918.1"/>
    <property type="gene ID" value="ENSDLAG00005033415.1"/>
</dbReference>
<evidence type="ECO:0000313" key="6">
    <source>
        <dbReference type="Proteomes" id="UP000694389"/>
    </source>
</evidence>
<dbReference type="Gene3D" id="3.10.10.10">
    <property type="entry name" value="HIV Type 1 Reverse Transcriptase, subunit A, domain 1"/>
    <property type="match status" value="1"/>
</dbReference>
<evidence type="ECO:0000313" key="5">
    <source>
        <dbReference type="Ensembl" id="ENSDLAP00005075918.1"/>
    </source>
</evidence>
<dbReference type="CDD" id="cd01647">
    <property type="entry name" value="RT_LTR"/>
    <property type="match status" value="1"/>
</dbReference>
<evidence type="ECO:0000256" key="1">
    <source>
        <dbReference type="ARBA" id="ARBA00010879"/>
    </source>
</evidence>
<dbReference type="GeneTree" id="ENSGT00850000133450"/>
<dbReference type="Gene3D" id="2.40.70.10">
    <property type="entry name" value="Acid Proteases"/>
    <property type="match status" value="1"/>
</dbReference>
<dbReference type="InterPro" id="IPR043502">
    <property type="entry name" value="DNA/RNA_pol_sf"/>
</dbReference>
<dbReference type="AlphaFoldDB" id="A0A8P4GAI3"/>
<dbReference type="PANTHER" id="PTHR37984:SF11">
    <property type="entry name" value="INTEGRASE CATALYTIC DOMAIN-CONTAINING PROTEIN"/>
    <property type="match status" value="1"/>
</dbReference>
<reference evidence="5" key="1">
    <citation type="submission" date="2025-08" db="UniProtKB">
        <authorList>
            <consortium name="Ensembl"/>
        </authorList>
    </citation>
    <scope>IDENTIFICATION</scope>
</reference>
<dbReference type="Gene3D" id="3.30.70.270">
    <property type="match status" value="2"/>
</dbReference>
<dbReference type="GO" id="GO:0004523">
    <property type="term" value="F:RNA-DNA hybrid ribonuclease activity"/>
    <property type="evidence" value="ECO:0007669"/>
    <property type="project" value="UniProtKB-EC"/>
</dbReference>
<keyword evidence="6" id="KW-1185">Reference proteome</keyword>
<dbReference type="InterPro" id="IPR050951">
    <property type="entry name" value="Retrovirus_Pol_polyprotein"/>
</dbReference>
<dbReference type="GO" id="GO:0006508">
    <property type="term" value="P:proteolysis"/>
    <property type="evidence" value="ECO:0007669"/>
    <property type="project" value="InterPro"/>
</dbReference>
<dbReference type="InterPro" id="IPR001969">
    <property type="entry name" value="Aspartic_peptidase_AS"/>
</dbReference>
<dbReference type="PANTHER" id="PTHR37984">
    <property type="entry name" value="PROTEIN CBG26694"/>
    <property type="match status" value="1"/>
</dbReference>
<evidence type="ECO:0000256" key="2">
    <source>
        <dbReference type="ARBA" id="ARBA00012180"/>
    </source>
</evidence>
<dbReference type="FunFam" id="3.30.70.270:FF:000026">
    <property type="entry name" value="Transposon Ty3-G Gag-Pol polyprotein"/>
    <property type="match status" value="1"/>
</dbReference>
<dbReference type="InterPro" id="IPR021109">
    <property type="entry name" value="Peptidase_aspartic_dom_sf"/>
</dbReference>
<feature type="compositionally biased region" description="Polar residues" evidence="3">
    <location>
        <begin position="199"/>
        <end position="216"/>
    </location>
</feature>
<dbReference type="SUPFAM" id="SSF50630">
    <property type="entry name" value="Acid proteases"/>
    <property type="match status" value="1"/>
</dbReference>
<dbReference type="GO" id="GO:0004190">
    <property type="term" value="F:aspartic-type endopeptidase activity"/>
    <property type="evidence" value="ECO:0007669"/>
    <property type="project" value="InterPro"/>
</dbReference>
<organism evidence="5 6">
    <name type="scientific">Dicentrarchus labrax</name>
    <name type="common">European seabass</name>
    <name type="synonym">Morone labrax</name>
    <dbReference type="NCBI Taxonomy" id="13489"/>
    <lineage>
        <taxon>Eukaryota</taxon>
        <taxon>Metazoa</taxon>
        <taxon>Chordata</taxon>
        <taxon>Craniata</taxon>
        <taxon>Vertebrata</taxon>
        <taxon>Euteleostomi</taxon>
        <taxon>Actinopterygii</taxon>
        <taxon>Neopterygii</taxon>
        <taxon>Teleostei</taxon>
        <taxon>Neoteleostei</taxon>
        <taxon>Acanthomorphata</taxon>
        <taxon>Eupercaria</taxon>
        <taxon>Moronidae</taxon>
        <taxon>Dicentrarchus</taxon>
    </lineage>
</organism>
<comment type="similarity">
    <text evidence="1">Belongs to the beta type-B retroviral polymerase family. HERV class-II K(HML-2) pol subfamily.</text>
</comment>
<dbReference type="PROSITE" id="PS50878">
    <property type="entry name" value="RT_POL"/>
    <property type="match status" value="1"/>
</dbReference>
<dbReference type="InterPro" id="IPR043128">
    <property type="entry name" value="Rev_trsase/Diguanyl_cyclase"/>
</dbReference>
<dbReference type="InterPro" id="IPR000477">
    <property type="entry name" value="RT_dom"/>
</dbReference>
<dbReference type="EC" id="3.1.26.4" evidence="2"/>
<dbReference type="Pfam" id="PF00078">
    <property type="entry name" value="RVT_1"/>
    <property type="match status" value="1"/>
</dbReference>
<accession>A0A8P4GAI3</accession>
<name>A0A8P4GAI3_DICLA</name>
<feature type="domain" description="Reverse transcriptase" evidence="4">
    <location>
        <begin position="501"/>
        <end position="680"/>
    </location>
</feature>
<sequence length="785" mass="88629">MAGVAELPSFPLFDVNAEPASLSLTWKKWMKRFETFLTAAAITERTRKRAMLLYYAGEQVQDIFETFPEKGQPDDFDKAVQLLTEYFSPSHNVEYEIYIFRQSKQNPGEAVDAFHTRLRQLAQNCEFTNVDKEIKSQIILSCTSSRLRRRALRDPDMTLKGLLDLARAFETSELQASGMENKHETGQIAAMPNTRNKKWTTSGPQTANTEQRNQPKTKCRNCGGTFPHQGGQSACPAKGVQCRTCGKFNHYARCCLSDPDKKVKQNQHGQKMKPTQSTQKMTWPNRRRQVKTILTNDAETAPISHLAATDSSTDEEYVFVTKDAEGREPPVRSVMIAGENIDVLVDSGASANLLDGKAYSTLKTKLKLEQSGKRIYPYGAKTPLSLHGKATTTVSANGRTAQAAFYIVDGNYGSLLGHDTATALGLIHVVHCTQTIPRNLSKAEQLLLQYPSLTSGIGKLKNFQVKLHIDQSVRPIVQPHRRIPFHMRKKVEEELQCLEDQGIIEKVEGPTPWVSSIVESPKPKNPEKIRLCIDMRLPNTAVQRERHIAPTVDDIVHDLNGATMFSKLDLNAGYHQLELAPESRYITTFSTHVGLRRYTRLIFGISSAAEVFQHAIQNVLHGIQGVRNFSDDIIIFGTTPAEHDRSLEEVFKRLHDNNLTINRDKCEFHKTSLEFYGYVFSKNGISPDPKKIQAITHMSLPQNPSEVRSLLGMANYSARFFPDFSSITQPLRELTKKDAEWSWKTEHTEALSQLKDRLISNPVMSYFHPERKTNVTEEVMFVFTV</sequence>